<organism evidence="4 5">
    <name type="scientific">Daphnia pulex</name>
    <name type="common">Water flea</name>
    <dbReference type="NCBI Taxonomy" id="6669"/>
    <lineage>
        <taxon>Eukaryota</taxon>
        <taxon>Metazoa</taxon>
        <taxon>Ecdysozoa</taxon>
        <taxon>Arthropoda</taxon>
        <taxon>Crustacea</taxon>
        <taxon>Branchiopoda</taxon>
        <taxon>Diplostraca</taxon>
        <taxon>Cladocera</taxon>
        <taxon>Anomopoda</taxon>
        <taxon>Daphniidae</taxon>
        <taxon>Daphnia</taxon>
    </lineage>
</organism>
<dbReference type="EMBL" id="GL732525">
    <property type="protein sequence ID" value="EFX89108.1"/>
    <property type="molecule type" value="Genomic_DNA"/>
</dbReference>
<dbReference type="OrthoDB" id="10256179at2759"/>
<accession>E9FVG8</accession>
<feature type="repeat" description="RCC1" evidence="2">
    <location>
        <begin position="253"/>
        <end position="302"/>
    </location>
</feature>
<reference evidence="4 5" key="1">
    <citation type="journal article" date="2011" name="Science">
        <title>The ecoresponsive genome of Daphnia pulex.</title>
        <authorList>
            <person name="Colbourne J.K."/>
            <person name="Pfrender M.E."/>
            <person name="Gilbert D."/>
            <person name="Thomas W.K."/>
            <person name="Tucker A."/>
            <person name="Oakley T.H."/>
            <person name="Tokishita S."/>
            <person name="Aerts A."/>
            <person name="Arnold G.J."/>
            <person name="Basu M.K."/>
            <person name="Bauer D.J."/>
            <person name="Caceres C.E."/>
            <person name="Carmel L."/>
            <person name="Casola C."/>
            <person name="Choi J.H."/>
            <person name="Detter J.C."/>
            <person name="Dong Q."/>
            <person name="Dusheyko S."/>
            <person name="Eads B.D."/>
            <person name="Frohlich T."/>
            <person name="Geiler-Samerotte K.A."/>
            <person name="Gerlach D."/>
            <person name="Hatcher P."/>
            <person name="Jogdeo S."/>
            <person name="Krijgsveld J."/>
            <person name="Kriventseva E.V."/>
            <person name="Kultz D."/>
            <person name="Laforsch C."/>
            <person name="Lindquist E."/>
            <person name="Lopez J."/>
            <person name="Manak J.R."/>
            <person name="Muller J."/>
            <person name="Pangilinan J."/>
            <person name="Patwardhan R.P."/>
            <person name="Pitluck S."/>
            <person name="Pritham E.J."/>
            <person name="Rechtsteiner A."/>
            <person name="Rho M."/>
            <person name="Rogozin I.B."/>
            <person name="Sakarya O."/>
            <person name="Salamov A."/>
            <person name="Schaack S."/>
            <person name="Shapiro H."/>
            <person name="Shiga Y."/>
            <person name="Skalitzky C."/>
            <person name="Smith Z."/>
            <person name="Souvorov A."/>
            <person name="Sung W."/>
            <person name="Tang Z."/>
            <person name="Tsuchiya D."/>
            <person name="Tu H."/>
            <person name="Vos H."/>
            <person name="Wang M."/>
            <person name="Wolf Y.I."/>
            <person name="Yamagata H."/>
            <person name="Yamada T."/>
            <person name="Ye Y."/>
            <person name="Shaw J.R."/>
            <person name="Andrews J."/>
            <person name="Crease T.J."/>
            <person name="Tang H."/>
            <person name="Lucas S.M."/>
            <person name="Robertson H.M."/>
            <person name="Bork P."/>
            <person name="Koonin E.V."/>
            <person name="Zdobnov E.M."/>
            <person name="Grigoriev I.V."/>
            <person name="Lynch M."/>
            <person name="Boore J.L."/>
        </authorList>
    </citation>
    <scope>NUCLEOTIDE SEQUENCE [LARGE SCALE GENOMIC DNA]</scope>
</reference>
<dbReference type="Pfam" id="PF25390">
    <property type="entry name" value="WD40_RLD"/>
    <property type="match status" value="1"/>
</dbReference>
<proteinExistence type="predicted"/>
<evidence type="ECO:0000313" key="5">
    <source>
        <dbReference type="Proteomes" id="UP000000305"/>
    </source>
</evidence>
<feature type="domain" description="RCC1-like" evidence="3">
    <location>
        <begin position="2"/>
        <end position="350"/>
    </location>
</feature>
<feature type="repeat" description="RCC1" evidence="2">
    <location>
        <begin position="110"/>
        <end position="160"/>
    </location>
</feature>
<evidence type="ECO:0000313" key="4">
    <source>
        <dbReference type="EMBL" id="EFX89108.1"/>
    </source>
</evidence>
<dbReference type="Proteomes" id="UP000000305">
    <property type="component" value="Unassembled WGS sequence"/>
</dbReference>
<dbReference type="InterPro" id="IPR051625">
    <property type="entry name" value="Signaling_Regulatory_Domain"/>
</dbReference>
<dbReference type="PROSITE" id="PS50012">
    <property type="entry name" value="RCC1_3"/>
    <property type="match status" value="6"/>
</dbReference>
<dbReference type="GO" id="GO:0005737">
    <property type="term" value="C:cytoplasm"/>
    <property type="evidence" value="ECO:0000318"/>
    <property type="project" value="GO_Central"/>
</dbReference>
<dbReference type="STRING" id="6669.E9FVG8"/>
<feature type="repeat" description="RCC1" evidence="2">
    <location>
        <begin position="303"/>
        <end position="353"/>
    </location>
</feature>
<dbReference type="GO" id="GO:0050709">
    <property type="term" value="P:negative regulation of protein secretion"/>
    <property type="evidence" value="ECO:0000318"/>
    <property type="project" value="GO_Central"/>
</dbReference>
<keyword evidence="1" id="KW-0677">Repeat</keyword>
<gene>
    <name evidence="4" type="ORF">DAPPUDRAFT_304662</name>
</gene>
<sequence>MQLFTWGTNSHGQLGQGFESELLSVPTAAHIPEELQQSIAYNCQIAGGGNHSIVTSNGRVWAAGLDNSGQICSTEKKSASVFSEIHALAGCNVTSVACGWDFTLFLASNGNLYGCGSNTFHQLGITNKVVNGLINLHSLDHEPFVQVSAGLRHAAAVTNTGCLQIWGIEKYVKQLTDVSGVVKASCGQRHIVALTTKNKLLAWGGNNHGQCGQNSTTTKHIKEPLSIEWDESNGRIENVVSGWTHSLVLTDRQQVYSWGRNTYGQLGRASYDNSFLPKRIPELEGITLIAAGSEHSMALDKFGQLWTWGWNEHGSLGNGNTENQFRPVNISHYFPGRIQSIGTGAGHSFAIVE</sequence>
<dbReference type="InterPro" id="IPR009091">
    <property type="entry name" value="RCC1/BLIP-II"/>
</dbReference>
<dbReference type="HOGENOM" id="CLU_005210_0_3_1"/>
<dbReference type="Gene3D" id="2.130.10.30">
    <property type="entry name" value="Regulator of chromosome condensation 1/beta-lactamase-inhibitor protein II"/>
    <property type="match status" value="2"/>
</dbReference>
<dbReference type="InParanoid" id="E9FVG8"/>
<dbReference type="eggNOG" id="KOG1426">
    <property type="taxonomic scope" value="Eukaryota"/>
</dbReference>
<dbReference type="AlphaFoldDB" id="E9FVG8"/>
<dbReference type="PhylomeDB" id="E9FVG8"/>
<dbReference type="KEGG" id="dpx:DAPPUDRAFT_304662"/>
<feature type="repeat" description="RCC1" evidence="2">
    <location>
        <begin position="1"/>
        <end position="58"/>
    </location>
</feature>
<feature type="repeat" description="RCC1" evidence="2">
    <location>
        <begin position="198"/>
        <end position="252"/>
    </location>
</feature>
<feature type="repeat" description="RCC1" evidence="2">
    <location>
        <begin position="58"/>
        <end position="109"/>
    </location>
</feature>
<dbReference type="PANTHER" id="PTHR22872">
    <property type="entry name" value="BTK-BINDING PROTEIN-RELATED"/>
    <property type="match status" value="1"/>
</dbReference>
<dbReference type="PRINTS" id="PR00633">
    <property type="entry name" value="RCCNDNSATION"/>
</dbReference>
<dbReference type="OMA" id="WRWGCSG"/>
<evidence type="ECO:0000259" key="3">
    <source>
        <dbReference type="Pfam" id="PF25390"/>
    </source>
</evidence>
<name>E9FVG8_DAPPU</name>
<protein>
    <recommendedName>
        <fullName evidence="3">RCC1-like domain-containing protein</fullName>
    </recommendedName>
</protein>
<dbReference type="GO" id="GO:0005634">
    <property type="term" value="C:nucleus"/>
    <property type="evidence" value="ECO:0000318"/>
    <property type="project" value="GO_Central"/>
</dbReference>
<dbReference type="SUPFAM" id="SSF50985">
    <property type="entry name" value="RCC1/BLIP-II"/>
    <property type="match status" value="1"/>
</dbReference>
<evidence type="ECO:0000256" key="1">
    <source>
        <dbReference type="ARBA" id="ARBA00022737"/>
    </source>
</evidence>
<dbReference type="FunCoup" id="E9FVG8">
    <property type="interactions" value="82"/>
</dbReference>
<dbReference type="InterPro" id="IPR000408">
    <property type="entry name" value="Reg_chr_condens"/>
</dbReference>
<evidence type="ECO:0000256" key="2">
    <source>
        <dbReference type="PROSITE-ProRule" id="PRU00235"/>
    </source>
</evidence>
<dbReference type="InterPro" id="IPR058923">
    <property type="entry name" value="RCC1-like_dom"/>
</dbReference>
<keyword evidence="5" id="KW-1185">Reference proteome</keyword>
<dbReference type="PROSITE" id="PS00626">
    <property type="entry name" value="RCC1_2"/>
    <property type="match status" value="2"/>
</dbReference>